<dbReference type="Pfam" id="PF00528">
    <property type="entry name" value="BPD_transp_1"/>
    <property type="match status" value="1"/>
</dbReference>
<dbReference type="CDD" id="cd06261">
    <property type="entry name" value="TM_PBP2"/>
    <property type="match status" value="1"/>
</dbReference>
<keyword evidence="10" id="KW-1185">Reference proteome</keyword>
<keyword evidence="4 7" id="KW-0812">Transmembrane</keyword>
<evidence type="ECO:0000313" key="10">
    <source>
        <dbReference type="Proteomes" id="UP000266340"/>
    </source>
</evidence>
<dbReference type="EMBL" id="QXJM01000042">
    <property type="protein sequence ID" value="RIE00990.1"/>
    <property type="molecule type" value="Genomic_DNA"/>
</dbReference>
<evidence type="ECO:0000313" key="9">
    <source>
        <dbReference type="EMBL" id="RIE00990.1"/>
    </source>
</evidence>
<keyword evidence="2 7" id="KW-0813">Transport</keyword>
<evidence type="ECO:0000256" key="3">
    <source>
        <dbReference type="ARBA" id="ARBA00022475"/>
    </source>
</evidence>
<comment type="subcellular location">
    <subcellularLocation>
        <location evidence="1 7">Cell membrane</location>
        <topology evidence="1 7">Multi-pass membrane protein</topology>
    </subcellularLocation>
</comment>
<dbReference type="InterPro" id="IPR050809">
    <property type="entry name" value="UgpAE/MalFG_permease"/>
</dbReference>
<accession>A0A398CED3</accession>
<dbReference type="SUPFAM" id="SSF161098">
    <property type="entry name" value="MetI-like"/>
    <property type="match status" value="1"/>
</dbReference>
<dbReference type="GO" id="GO:0005886">
    <property type="term" value="C:plasma membrane"/>
    <property type="evidence" value="ECO:0007669"/>
    <property type="project" value="UniProtKB-SubCell"/>
</dbReference>
<evidence type="ECO:0000256" key="6">
    <source>
        <dbReference type="ARBA" id="ARBA00023136"/>
    </source>
</evidence>
<dbReference type="Proteomes" id="UP000266340">
    <property type="component" value="Unassembled WGS sequence"/>
</dbReference>
<dbReference type="PROSITE" id="PS50928">
    <property type="entry name" value="ABC_TM1"/>
    <property type="match status" value="1"/>
</dbReference>
<feature type="transmembrane region" description="Helical" evidence="7">
    <location>
        <begin position="155"/>
        <end position="180"/>
    </location>
</feature>
<dbReference type="GO" id="GO:0055085">
    <property type="term" value="P:transmembrane transport"/>
    <property type="evidence" value="ECO:0007669"/>
    <property type="project" value="InterPro"/>
</dbReference>
<dbReference type="AlphaFoldDB" id="A0A398CED3"/>
<proteinExistence type="inferred from homology"/>
<dbReference type="InterPro" id="IPR035906">
    <property type="entry name" value="MetI-like_sf"/>
</dbReference>
<comment type="similarity">
    <text evidence="7">Belongs to the binding-protein-dependent transport system permease family.</text>
</comment>
<sequence>MRSFLHFLGRGWLRFSGAVRHGVRSHQQSAGCVRPDADPLVQRAEILAFHSCGCAVWKGIGYGAVIYYAALMGIDAEYYEAARIDGAGKIRQAMSISVPMIMPIIVMLTILQIGKILYGDFGLFYNVTLNSSLLYPATDVIDTFVYRSLIDLGDFGMASAAGLFQSFVGFILVLATNFIVKKNNPDHSLF</sequence>
<feature type="domain" description="ABC transmembrane type-1" evidence="8">
    <location>
        <begin position="1"/>
        <end position="176"/>
    </location>
</feature>
<dbReference type="Gene3D" id="1.10.3720.10">
    <property type="entry name" value="MetI-like"/>
    <property type="match status" value="1"/>
</dbReference>
<evidence type="ECO:0000256" key="5">
    <source>
        <dbReference type="ARBA" id="ARBA00022989"/>
    </source>
</evidence>
<evidence type="ECO:0000259" key="8">
    <source>
        <dbReference type="PROSITE" id="PS50928"/>
    </source>
</evidence>
<evidence type="ECO:0000256" key="7">
    <source>
        <dbReference type="RuleBase" id="RU363032"/>
    </source>
</evidence>
<reference evidence="9 10" key="1">
    <citation type="submission" date="2018-09" db="EMBL/GenBank/DDBJ databases">
        <title>Cohnella cavernae sp. nov., isolated from a karst cave.</title>
        <authorList>
            <person name="Zhu H."/>
        </authorList>
    </citation>
    <scope>NUCLEOTIDE SEQUENCE [LARGE SCALE GENOMIC DNA]</scope>
    <source>
        <strain evidence="9 10">K2E09-144</strain>
    </source>
</reference>
<evidence type="ECO:0000256" key="1">
    <source>
        <dbReference type="ARBA" id="ARBA00004651"/>
    </source>
</evidence>
<dbReference type="PANTHER" id="PTHR43227">
    <property type="entry name" value="BLL4140 PROTEIN"/>
    <property type="match status" value="1"/>
</dbReference>
<dbReference type="InterPro" id="IPR000515">
    <property type="entry name" value="MetI-like"/>
</dbReference>
<feature type="transmembrane region" description="Helical" evidence="7">
    <location>
        <begin position="98"/>
        <end position="118"/>
    </location>
</feature>
<evidence type="ECO:0000256" key="4">
    <source>
        <dbReference type="ARBA" id="ARBA00022692"/>
    </source>
</evidence>
<keyword evidence="3" id="KW-1003">Cell membrane</keyword>
<keyword evidence="5 7" id="KW-1133">Transmembrane helix</keyword>
<comment type="caution">
    <text evidence="9">The sequence shown here is derived from an EMBL/GenBank/DDBJ whole genome shotgun (WGS) entry which is preliminary data.</text>
</comment>
<organism evidence="9 10">
    <name type="scientific">Cohnella faecalis</name>
    <dbReference type="NCBI Taxonomy" id="2315694"/>
    <lineage>
        <taxon>Bacteria</taxon>
        <taxon>Bacillati</taxon>
        <taxon>Bacillota</taxon>
        <taxon>Bacilli</taxon>
        <taxon>Bacillales</taxon>
        <taxon>Paenibacillaceae</taxon>
        <taxon>Cohnella</taxon>
    </lineage>
</organism>
<evidence type="ECO:0000256" key="2">
    <source>
        <dbReference type="ARBA" id="ARBA00022448"/>
    </source>
</evidence>
<gene>
    <name evidence="9" type="ORF">D3H35_25835</name>
</gene>
<dbReference type="PANTHER" id="PTHR43227:SF11">
    <property type="entry name" value="BLL4140 PROTEIN"/>
    <property type="match status" value="1"/>
</dbReference>
<name>A0A398CED3_9BACL</name>
<protein>
    <submittedName>
        <fullName evidence="9">Sugar ABC transporter permease</fullName>
    </submittedName>
</protein>
<keyword evidence="6 7" id="KW-0472">Membrane</keyword>